<accession>L0KXW9</accession>
<evidence type="ECO:0000256" key="1">
    <source>
        <dbReference type="SAM" id="Phobius"/>
    </source>
</evidence>
<dbReference type="OrthoDB" id="86288at2157"/>
<name>L0KXW9_METHD</name>
<keyword evidence="3" id="KW-1185">Reference proteome</keyword>
<dbReference type="Pfam" id="PF01944">
    <property type="entry name" value="SpoIIM"/>
    <property type="match status" value="1"/>
</dbReference>
<dbReference type="HOGENOM" id="CLU_099320_0_0_2"/>
<protein>
    <submittedName>
        <fullName evidence="2">Putative membrane protein</fullName>
    </submittedName>
</protein>
<organism evidence="2 3">
    <name type="scientific">Methanomethylovorans hollandica (strain DSM 15978 / NBRC 107637 / DMS1)</name>
    <dbReference type="NCBI Taxonomy" id="867904"/>
    <lineage>
        <taxon>Archaea</taxon>
        <taxon>Methanobacteriati</taxon>
        <taxon>Methanobacteriota</taxon>
        <taxon>Stenosarchaea group</taxon>
        <taxon>Methanomicrobia</taxon>
        <taxon>Methanosarcinales</taxon>
        <taxon>Methanosarcinaceae</taxon>
        <taxon>Methanomethylovorans</taxon>
    </lineage>
</organism>
<keyword evidence="1" id="KW-1133">Transmembrane helix</keyword>
<feature type="transmembrane region" description="Helical" evidence="1">
    <location>
        <begin position="172"/>
        <end position="201"/>
    </location>
</feature>
<dbReference type="GeneID" id="14407655"/>
<dbReference type="KEGG" id="mhz:Metho_0549"/>
<dbReference type="Proteomes" id="UP000010866">
    <property type="component" value="Chromosome"/>
</dbReference>
<evidence type="ECO:0000313" key="3">
    <source>
        <dbReference type="Proteomes" id="UP000010866"/>
    </source>
</evidence>
<feature type="transmembrane region" description="Helical" evidence="1">
    <location>
        <begin position="128"/>
        <end position="151"/>
    </location>
</feature>
<dbReference type="EMBL" id="CP003362">
    <property type="protein sequence ID" value="AGB48814.1"/>
    <property type="molecule type" value="Genomic_DNA"/>
</dbReference>
<dbReference type="PANTHER" id="PTHR35337:SF1">
    <property type="entry name" value="SLR1478 PROTEIN"/>
    <property type="match status" value="1"/>
</dbReference>
<evidence type="ECO:0000313" key="2">
    <source>
        <dbReference type="EMBL" id="AGB48814.1"/>
    </source>
</evidence>
<dbReference type="InterPro" id="IPR002798">
    <property type="entry name" value="SpoIIM-like"/>
</dbReference>
<feature type="transmembrane region" description="Helical" evidence="1">
    <location>
        <begin position="59"/>
        <end position="77"/>
    </location>
</feature>
<dbReference type="AlphaFoldDB" id="L0KXW9"/>
<gene>
    <name evidence="2" type="ordered locus">Metho_0549</name>
</gene>
<feature type="transmembrane region" description="Helical" evidence="1">
    <location>
        <begin position="24"/>
        <end position="47"/>
    </location>
</feature>
<keyword evidence="1" id="KW-0472">Membrane</keyword>
<proteinExistence type="predicted"/>
<dbReference type="STRING" id="867904.Metho_0549"/>
<reference evidence="3" key="1">
    <citation type="submission" date="2012-02" db="EMBL/GenBank/DDBJ databases">
        <title>Complete sequence of chromosome of Methanomethylovorans hollandica DSM 15978.</title>
        <authorList>
            <person name="Lucas S."/>
            <person name="Copeland A."/>
            <person name="Lapidus A."/>
            <person name="Glavina del Rio T."/>
            <person name="Dalin E."/>
            <person name="Tice H."/>
            <person name="Bruce D."/>
            <person name="Goodwin L."/>
            <person name="Pitluck S."/>
            <person name="Peters L."/>
            <person name="Mikhailova N."/>
            <person name="Held B."/>
            <person name="Kyrpides N."/>
            <person name="Mavromatis K."/>
            <person name="Ivanova N."/>
            <person name="Brettin T."/>
            <person name="Detter J.C."/>
            <person name="Han C."/>
            <person name="Larimer F."/>
            <person name="Land M."/>
            <person name="Hauser L."/>
            <person name="Markowitz V."/>
            <person name="Cheng J.-F."/>
            <person name="Hugenholtz P."/>
            <person name="Woyke T."/>
            <person name="Wu D."/>
            <person name="Spring S."/>
            <person name="Schroeder M."/>
            <person name="Brambilla E."/>
            <person name="Klenk H.-P."/>
            <person name="Eisen J.A."/>
        </authorList>
    </citation>
    <scope>NUCLEOTIDE SEQUENCE [LARGE SCALE GENOMIC DNA]</scope>
    <source>
        <strain evidence="3">DSM 15978 / NBRC 107637 / DMS1</strain>
    </source>
</reference>
<keyword evidence="1" id="KW-0812">Transmembrane</keyword>
<dbReference type="PANTHER" id="PTHR35337">
    <property type="entry name" value="SLR1478 PROTEIN"/>
    <property type="match status" value="1"/>
</dbReference>
<dbReference type="RefSeq" id="WP_015323983.1">
    <property type="nucleotide sequence ID" value="NC_019977.1"/>
</dbReference>
<sequence length="202" mass="22657">MMNMYDINSKEQALQYIKNIRREIGYMFLLFVISAVVGYLTAIMYPYMVLNSLEELEGLVELLKDLSLLQIMFLIFFNNALKSLLILVLGIGLGIVPFFFIAYNGYFLGIFSHKILMEQGFLYLTAGLLPHGIIEIPMVVVSAAIGLRLGIKGLASLKGDSVHLKEEMLTGIKFFFLWIMPLLFIAAAVETFITSVIIGLLS</sequence>
<feature type="transmembrane region" description="Helical" evidence="1">
    <location>
        <begin position="84"/>
        <end position="108"/>
    </location>
</feature>